<name>A0A179S182_9HYPH</name>
<dbReference type="InterPro" id="IPR013096">
    <property type="entry name" value="Cupin_2"/>
</dbReference>
<dbReference type="InterPro" id="IPR014710">
    <property type="entry name" value="RmlC-like_jellyroll"/>
</dbReference>
<accession>A0A179S182</accession>
<dbReference type="Gene3D" id="2.60.120.10">
    <property type="entry name" value="Jelly Rolls"/>
    <property type="match status" value="1"/>
</dbReference>
<dbReference type="InterPro" id="IPR011051">
    <property type="entry name" value="RmlC_Cupin_sf"/>
</dbReference>
<evidence type="ECO:0000259" key="2">
    <source>
        <dbReference type="Pfam" id="PF07883"/>
    </source>
</evidence>
<dbReference type="OrthoDB" id="882143at2"/>
<feature type="region of interest" description="Disordered" evidence="1">
    <location>
        <begin position="1"/>
        <end position="23"/>
    </location>
</feature>
<feature type="compositionally biased region" description="Low complexity" evidence="1">
    <location>
        <begin position="10"/>
        <end position="21"/>
    </location>
</feature>
<dbReference type="SUPFAM" id="SSF51182">
    <property type="entry name" value="RmlC-like cupins"/>
    <property type="match status" value="1"/>
</dbReference>
<reference evidence="3 4" key="1">
    <citation type="submission" date="2016-04" db="EMBL/GenBank/DDBJ databases">
        <authorList>
            <person name="Evans L.H."/>
            <person name="Alamgir A."/>
            <person name="Owens N."/>
            <person name="Weber N.D."/>
            <person name="Virtaneva K."/>
            <person name="Barbian K."/>
            <person name="Babar A."/>
            <person name="Rosenke K."/>
        </authorList>
    </citation>
    <scope>NUCLEOTIDE SEQUENCE [LARGE SCALE GENOMIC DNA]</scope>
    <source>
        <strain evidence="3 4">PMB02</strain>
    </source>
</reference>
<gene>
    <name evidence="3" type="ORF">A5481_28330</name>
</gene>
<organism evidence="3 4">
    <name type="scientific">Methylobacterium platani</name>
    <dbReference type="NCBI Taxonomy" id="427683"/>
    <lineage>
        <taxon>Bacteria</taxon>
        <taxon>Pseudomonadati</taxon>
        <taxon>Pseudomonadota</taxon>
        <taxon>Alphaproteobacteria</taxon>
        <taxon>Hyphomicrobiales</taxon>
        <taxon>Methylobacteriaceae</taxon>
        <taxon>Methylobacterium</taxon>
    </lineage>
</organism>
<proteinExistence type="predicted"/>
<feature type="domain" description="Cupin type-2" evidence="2">
    <location>
        <begin position="39"/>
        <end position="93"/>
    </location>
</feature>
<dbReference type="STRING" id="427683.A5481_28330"/>
<dbReference type="EMBL" id="LWHQ01000073">
    <property type="protein sequence ID" value="OAS16581.1"/>
    <property type="molecule type" value="Genomic_DNA"/>
</dbReference>
<protein>
    <submittedName>
        <fullName evidence="3">Cupin</fullName>
    </submittedName>
</protein>
<dbReference type="RefSeq" id="WP_048434343.1">
    <property type="nucleotide sequence ID" value="NZ_LWHQ01000073.1"/>
</dbReference>
<dbReference type="AlphaFoldDB" id="A0A179S182"/>
<evidence type="ECO:0000313" key="3">
    <source>
        <dbReference type="EMBL" id="OAS16581.1"/>
    </source>
</evidence>
<sequence>MGDATIKKVSGGQSPQGPDGQRYLASGKHVAMRLWVDEPPTDDKPSAARDYETVGYVIAGRAELQVEGQSVRLEPGDSWLVPAGATHTYRILETFTAVEATSPPAQVHGREG</sequence>
<evidence type="ECO:0000313" key="4">
    <source>
        <dbReference type="Proteomes" id="UP000078316"/>
    </source>
</evidence>
<dbReference type="Pfam" id="PF07883">
    <property type="entry name" value="Cupin_2"/>
    <property type="match status" value="1"/>
</dbReference>
<comment type="caution">
    <text evidence="3">The sequence shown here is derived from an EMBL/GenBank/DDBJ whole genome shotgun (WGS) entry which is preliminary data.</text>
</comment>
<dbReference type="Proteomes" id="UP000078316">
    <property type="component" value="Unassembled WGS sequence"/>
</dbReference>
<evidence type="ECO:0000256" key="1">
    <source>
        <dbReference type="SAM" id="MobiDB-lite"/>
    </source>
</evidence>